<reference evidence="6" key="3">
    <citation type="submission" date="2015-03" db="EMBL/GenBank/DDBJ databases">
        <authorList>
            <consortium name="Pathogen Informatics"/>
            <person name="Murphy D."/>
        </authorList>
    </citation>
    <scope>NUCLEOTIDE SEQUENCE</scope>
    <source>
        <strain evidence="6">N09902308</strain>
    </source>
</reference>
<evidence type="ECO:0000313" key="8">
    <source>
        <dbReference type="Proteomes" id="UP000039021"/>
    </source>
</evidence>
<name>A0A0T7PES2_MYCTX</name>
<dbReference type="EMBL" id="CSBK01001472">
    <property type="protein sequence ID" value="COY71370.1"/>
    <property type="molecule type" value="Genomic_DNA"/>
</dbReference>
<feature type="compositionally biased region" description="Low complexity" evidence="1">
    <location>
        <begin position="22"/>
        <end position="37"/>
    </location>
</feature>
<proteinExistence type="predicted"/>
<accession>A0A0T7PES2</accession>
<evidence type="ECO:0000313" key="11">
    <source>
        <dbReference type="Proteomes" id="UP000048289"/>
    </source>
</evidence>
<dbReference type="EMBL" id="CFOE01000522">
    <property type="protein sequence ID" value="CFE42571.1"/>
    <property type="molecule type" value="Genomic_DNA"/>
</dbReference>
<evidence type="ECO:0000313" key="5">
    <source>
        <dbReference type="EMBL" id="COW49893.1"/>
    </source>
</evidence>
<evidence type="ECO:0000313" key="10">
    <source>
        <dbReference type="Proteomes" id="UP000046680"/>
    </source>
</evidence>
<dbReference type="Proteomes" id="UP000039217">
    <property type="component" value="Unassembled WGS sequence"/>
</dbReference>
<protein>
    <submittedName>
        <fullName evidence="5">Uncharacterized protein</fullName>
    </submittedName>
</protein>
<dbReference type="AlphaFoldDB" id="A0A0T7PES2"/>
<dbReference type="EMBL" id="CQQC01001469">
    <property type="protein sequence ID" value="CNV97606.1"/>
    <property type="molecule type" value="Genomic_DNA"/>
</dbReference>
<evidence type="ECO:0000313" key="2">
    <source>
        <dbReference type="EMBL" id="CFE42571.1"/>
    </source>
</evidence>
<evidence type="ECO:0000313" key="4">
    <source>
        <dbReference type="EMBL" id="CNV97606.1"/>
    </source>
</evidence>
<dbReference type="EMBL" id="CSAE01000549">
    <property type="protein sequence ID" value="COW49893.1"/>
    <property type="molecule type" value="Genomic_DNA"/>
</dbReference>
<evidence type="ECO:0000256" key="1">
    <source>
        <dbReference type="SAM" id="MobiDB-lite"/>
    </source>
</evidence>
<dbReference type="Proteomes" id="UP000039021">
    <property type="component" value="Unassembled WGS sequence"/>
</dbReference>
<evidence type="ECO:0000313" key="6">
    <source>
        <dbReference type="EMBL" id="COY71370.1"/>
    </source>
</evidence>
<dbReference type="EMBL" id="CGCX01000489">
    <property type="protein sequence ID" value="CFR77212.1"/>
    <property type="molecule type" value="Genomic_DNA"/>
</dbReference>
<gene>
    <name evidence="3" type="ORF">ERS007657_01548</name>
    <name evidence="4" type="ORF">ERS007661_03367</name>
    <name evidence="2" type="ORF">ERS007681_03206</name>
    <name evidence="5" type="ORF">ERS007703_03758</name>
    <name evidence="6" type="ORF">ERS007739_03001</name>
</gene>
<evidence type="ECO:0000313" key="9">
    <source>
        <dbReference type="Proteomes" id="UP000039217"/>
    </source>
</evidence>
<dbReference type="Proteomes" id="UP000038802">
    <property type="component" value="Unassembled WGS sequence"/>
</dbReference>
<evidence type="ECO:0000313" key="7">
    <source>
        <dbReference type="Proteomes" id="UP000038802"/>
    </source>
</evidence>
<dbReference type="Proteomes" id="UP000046680">
    <property type="component" value="Unassembled WGS sequence"/>
</dbReference>
<sequence length="145" mass="15250">MLTRSLPSVARATVHPEFGAPTTSSSGTKTSLKNTSLNSESPVICRSGRTSTPGANMSMITVVMPACLGASGSVRTVARPRAQYCAPLVHTFCPLIFQPPSTRVARVLTEAASDPASGSENSWHHISCWRSAFSTNLSICQGVPC</sequence>
<feature type="region of interest" description="Disordered" evidence="1">
    <location>
        <begin position="1"/>
        <end position="48"/>
    </location>
</feature>
<organism evidence="5 7">
    <name type="scientific">Mycobacterium tuberculosis</name>
    <dbReference type="NCBI Taxonomy" id="1773"/>
    <lineage>
        <taxon>Bacteria</taxon>
        <taxon>Bacillati</taxon>
        <taxon>Actinomycetota</taxon>
        <taxon>Actinomycetes</taxon>
        <taxon>Mycobacteriales</taxon>
        <taxon>Mycobacteriaceae</taxon>
        <taxon>Mycobacterium</taxon>
        <taxon>Mycobacterium tuberculosis complex</taxon>
    </lineage>
</organism>
<reference evidence="5" key="1">
    <citation type="submission" date="2015-03" db="EMBL/GenBank/DDBJ databases">
        <authorList>
            <person name="Murphy D."/>
        </authorList>
    </citation>
    <scope>NUCLEOTIDE SEQUENCE [LARGE SCALE GENOMIC DNA]</scope>
    <source>
        <strain evidence="5">K00500041</strain>
    </source>
</reference>
<dbReference type="Proteomes" id="UP000048289">
    <property type="component" value="Unassembled WGS sequence"/>
</dbReference>
<reference evidence="7 8" key="2">
    <citation type="submission" date="2015-03" db="EMBL/GenBank/DDBJ databases">
        <authorList>
            <consortium name="Pathogen Informatics"/>
        </authorList>
    </citation>
    <scope>NUCLEOTIDE SEQUENCE [LARGE SCALE GENOMIC DNA]</scope>
    <source>
        <strain evidence="3 10">C09601061</strain>
        <strain evidence="4 9">D00501624</strain>
        <strain evidence="2 11">G09901357</strain>
        <strain evidence="7">K00500041</strain>
        <strain evidence="8">N09902308</strain>
    </source>
</reference>
<evidence type="ECO:0000313" key="3">
    <source>
        <dbReference type="EMBL" id="CFR77212.1"/>
    </source>
</evidence>